<feature type="transmembrane region" description="Helical" evidence="2">
    <location>
        <begin position="370"/>
        <end position="391"/>
    </location>
</feature>
<organism evidence="3 4">
    <name type="scientific">Bodo saltans</name>
    <name type="common">Flagellated protozoan</name>
    <dbReference type="NCBI Taxonomy" id="75058"/>
    <lineage>
        <taxon>Eukaryota</taxon>
        <taxon>Discoba</taxon>
        <taxon>Euglenozoa</taxon>
        <taxon>Kinetoplastea</taxon>
        <taxon>Metakinetoplastina</taxon>
        <taxon>Eubodonida</taxon>
        <taxon>Bodonidae</taxon>
        <taxon>Bodo</taxon>
    </lineage>
</organism>
<feature type="transmembrane region" description="Helical" evidence="2">
    <location>
        <begin position="126"/>
        <end position="147"/>
    </location>
</feature>
<gene>
    <name evidence="3" type="ORF">BSAL_47805</name>
</gene>
<feature type="transmembrane region" description="Helical" evidence="2">
    <location>
        <begin position="288"/>
        <end position="311"/>
    </location>
</feature>
<evidence type="ECO:0000256" key="1">
    <source>
        <dbReference type="SAM" id="MobiDB-lite"/>
    </source>
</evidence>
<dbReference type="Proteomes" id="UP000051952">
    <property type="component" value="Unassembled WGS sequence"/>
</dbReference>
<feature type="transmembrane region" description="Helical" evidence="2">
    <location>
        <begin position="398"/>
        <end position="414"/>
    </location>
</feature>
<keyword evidence="4" id="KW-1185">Reference proteome</keyword>
<feature type="transmembrane region" description="Helical" evidence="2">
    <location>
        <begin position="255"/>
        <end position="276"/>
    </location>
</feature>
<dbReference type="EMBL" id="CYKH01002240">
    <property type="protein sequence ID" value="CUG94362.1"/>
    <property type="molecule type" value="Genomic_DNA"/>
</dbReference>
<evidence type="ECO:0000256" key="2">
    <source>
        <dbReference type="SAM" id="Phobius"/>
    </source>
</evidence>
<protein>
    <submittedName>
        <fullName evidence="3">Transmembrane protein, putative</fullName>
    </submittedName>
</protein>
<keyword evidence="2" id="KW-0472">Membrane</keyword>
<dbReference type="AlphaFoldDB" id="A0A0S4JS61"/>
<feature type="transmembrane region" description="Helical" evidence="2">
    <location>
        <begin position="420"/>
        <end position="437"/>
    </location>
</feature>
<keyword evidence="2" id="KW-1133">Transmembrane helix</keyword>
<sequence>MYSQQYHSTPHLQTRIGTLSPSEADDVEQCFAEARQFEAPRHQQLQSHSRVASTSQDDEGGGDSASDIDAMISPPPRRPSWRSQQTPSTAPATVPPLRAATTVELHLPALGTWSINRGLWQSPWRYQLLLLMLLGAVVVACWERQVFESVANSDADPPLVIAALVLGKAWCCALVLLATHSLSRSLGTAPERFLYSRWLVFWIACTSFAATVIGAYALSVLSWPTAVILNPLAFAPLFFLVFSRLVGSWKRLPRSAMMIVCIALISMSVGLIRGIANHSMTSEDERSLGEGSGCLLSLISGAFLGASVALGERYAMQYPTAPLYLTCVTSFVEVIMLPMVMLVDMTPLIGSSATAADAVGRFFSLHRNSIPSTMISMVGAHAAVYMIVFPLLSRAPSLMVPLFSFGPLLASAVYPGPTLPVLLGGAYSILVIILLLVSEAEYDEEKVAVFQARTKVRRAGGCLWQHGASVVCWRPPPSAVEPRDLWRKAFLIVPSVSWWTRVCIEWCCIAGWMPLHAAFPMDVKYSGTLVKATRRDRYGYSVVRLTGLNEDD</sequence>
<feature type="transmembrane region" description="Helical" evidence="2">
    <location>
        <begin position="323"/>
        <end position="343"/>
    </location>
</feature>
<feature type="compositionally biased region" description="Polar residues" evidence="1">
    <location>
        <begin position="1"/>
        <end position="21"/>
    </location>
</feature>
<reference evidence="4" key="1">
    <citation type="submission" date="2015-09" db="EMBL/GenBank/DDBJ databases">
        <authorList>
            <consortium name="Pathogen Informatics"/>
        </authorList>
    </citation>
    <scope>NUCLEOTIDE SEQUENCE [LARGE SCALE GENOMIC DNA]</scope>
    <source>
        <strain evidence="4">Lake Konstanz</strain>
    </source>
</reference>
<feature type="compositionally biased region" description="Polar residues" evidence="1">
    <location>
        <begin position="43"/>
        <end position="55"/>
    </location>
</feature>
<evidence type="ECO:0000313" key="4">
    <source>
        <dbReference type="Proteomes" id="UP000051952"/>
    </source>
</evidence>
<keyword evidence="2 3" id="KW-0812">Transmembrane</keyword>
<name>A0A0S4JS61_BODSA</name>
<evidence type="ECO:0000313" key="3">
    <source>
        <dbReference type="EMBL" id="CUG94362.1"/>
    </source>
</evidence>
<feature type="region of interest" description="Disordered" evidence="1">
    <location>
        <begin position="1"/>
        <end position="95"/>
    </location>
</feature>
<proteinExistence type="predicted"/>
<accession>A0A0S4JS61</accession>
<feature type="transmembrane region" description="Helical" evidence="2">
    <location>
        <begin position="223"/>
        <end position="243"/>
    </location>
</feature>
<feature type="transmembrane region" description="Helical" evidence="2">
    <location>
        <begin position="199"/>
        <end position="217"/>
    </location>
</feature>
<feature type="transmembrane region" description="Helical" evidence="2">
    <location>
        <begin position="159"/>
        <end position="178"/>
    </location>
</feature>
<dbReference type="VEuPathDB" id="TriTrypDB:BSAL_47805"/>